<evidence type="ECO:0000313" key="2">
    <source>
        <dbReference type="Proteomes" id="UP000011518"/>
    </source>
</evidence>
<organism evidence="1 2">
    <name type="scientific">Tupaia chinensis</name>
    <name type="common">Chinese tree shrew</name>
    <name type="synonym">Tupaia belangeri chinensis</name>
    <dbReference type="NCBI Taxonomy" id="246437"/>
    <lineage>
        <taxon>Eukaryota</taxon>
        <taxon>Metazoa</taxon>
        <taxon>Chordata</taxon>
        <taxon>Craniata</taxon>
        <taxon>Vertebrata</taxon>
        <taxon>Euteleostomi</taxon>
        <taxon>Mammalia</taxon>
        <taxon>Eutheria</taxon>
        <taxon>Euarchontoglires</taxon>
        <taxon>Scandentia</taxon>
        <taxon>Tupaiidae</taxon>
        <taxon>Tupaia</taxon>
    </lineage>
</organism>
<name>L9JH06_TUPCH</name>
<sequence length="97" mass="10362">MARTPALLAVSVFLNSPGPYLVSTASSLLSPASDCKEEGLLEGDLSRKKRFPKTKPFRARSALHVLEPSRPQREPFLLGVGAAQPPHAPLPPPALVL</sequence>
<evidence type="ECO:0000313" key="1">
    <source>
        <dbReference type="EMBL" id="ELW49851.1"/>
    </source>
</evidence>
<dbReference type="EMBL" id="KB320988">
    <property type="protein sequence ID" value="ELW49851.1"/>
    <property type="molecule type" value="Genomic_DNA"/>
</dbReference>
<proteinExistence type="predicted"/>
<dbReference type="InParanoid" id="L9JH06"/>
<reference evidence="2" key="1">
    <citation type="submission" date="2012-07" db="EMBL/GenBank/DDBJ databases">
        <title>Genome of the Chinese tree shrew, a rising model animal genetically related to primates.</title>
        <authorList>
            <person name="Zhang G."/>
            <person name="Fan Y."/>
            <person name="Yao Y."/>
            <person name="Huang Z."/>
        </authorList>
    </citation>
    <scope>NUCLEOTIDE SEQUENCE [LARGE SCALE GENOMIC DNA]</scope>
</reference>
<reference evidence="2" key="2">
    <citation type="journal article" date="2013" name="Nat. Commun.">
        <title>Genome of the Chinese tree shrew.</title>
        <authorList>
            <person name="Fan Y."/>
            <person name="Huang Z.Y."/>
            <person name="Cao C.C."/>
            <person name="Chen C.S."/>
            <person name="Chen Y.X."/>
            <person name="Fan D.D."/>
            <person name="He J."/>
            <person name="Hou H.L."/>
            <person name="Hu L."/>
            <person name="Hu X.T."/>
            <person name="Jiang X.T."/>
            <person name="Lai R."/>
            <person name="Lang Y.S."/>
            <person name="Liang B."/>
            <person name="Liao S.G."/>
            <person name="Mu D."/>
            <person name="Ma Y.Y."/>
            <person name="Niu Y.Y."/>
            <person name="Sun X.Q."/>
            <person name="Xia J.Q."/>
            <person name="Xiao J."/>
            <person name="Xiong Z.Q."/>
            <person name="Xu L."/>
            <person name="Yang L."/>
            <person name="Zhang Y."/>
            <person name="Zhao W."/>
            <person name="Zhao X.D."/>
            <person name="Zheng Y.T."/>
            <person name="Zhou J.M."/>
            <person name="Zhu Y.B."/>
            <person name="Zhang G.J."/>
            <person name="Wang J."/>
            <person name="Yao Y.G."/>
        </authorList>
    </citation>
    <scope>NUCLEOTIDE SEQUENCE [LARGE SCALE GENOMIC DNA]</scope>
</reference>
<accession>L9JH06</accession>
<dbReference type="AlphaFoldDB" id="L9JH06"/>
<protein>
    <submittedName>
        <fullName evidence="1">Uncharacterized protein</fullName>
    </submittedName>
</protein>
<dbReference type="Proteomes" id="UP000011518">
    <property type="component" value="Unassembled WGS sequence"/>
</dbReference>
<keyword evidence="2" id="KW-1185">Reference proteome</keyword>
<gene>
    <name evidence="1" type="ORF">TREES_T100012207</name>
</gene>